<evidence type="ECO:0000259" key="9">
    <source>
        <dbReference type="Pfam" id="PF08545"/>
    </source>
</evidence>
<dbReference type="GO" id="GO:0006633">
    <property type="term" value="P:fatty acid biosynthetic process"/>
    <property type="evidence" value="ECO:0007669"/>
    <property type="project" value="UniProtKB-KW"/>
</dbReference>
<dbReference type="InterPro" id="IPR013751">
    <property type="entry name" value="ACP_syn_III_N"/>
</dbReference>
<dbReference type="InterPro" id="IPR016039">
    <property type="entry name" value="Thiolase-like"/>
</dbReference>
<feature type="domain" description="Beta-ketoacyl-[acyl-carrier-protein] synthase III C-terminal" evidence="8">
    <location>
        <begin position="338"/>
        <end position="427"/>
    </location>
</feature>
<keyword evidence="3" id="KW-0444">Lipid biosynthesis</keyword>
<keyword evidence="7" id="KW-0275">Fatty acid biosynthesis</keyword>
<accession>A0A644Z9R9</accession>
<reference evidence="10" key="1">
    <citation type="submission" date="2019-08" db="EMBL/GenBank/DDBJ databases">
        <authorList>
            <person name="Kucharzyk K."/>
            <person name="Murdoch R.W."/>
            <person name="Higgins S."/>
            <person name="Loffler F."/>
        </authorList>
    </citation>
    <scope>NUCLEOTIDE SEQUENCE</scope>
</reference>
<protein>
    <recommendedName>
        <fullName evidence="11">Beta-ketoacyl-[acyl-carrier-protein] synthase III</fullName>
    </recommendedName>
</protein>
<dbReference type="InterPro" id="IPR004655">
    <property type="entry name" value="FabH"/>
</dbReference>
<dbReference type="Pfam" id="PF08541">
    <property type="entry name" value="ACP_syn_III_C"/>
    <property type="match status" value="1"/>
</dbReference>
<keyword evidence="5" id="KW-0276">Fatty acid metabolism</keyword>
<dbReference type="PANTHER" id="PTHR43091:SF1">
    <property type="entry name" value="BETA-KETOACYL-[ACYL-CARRIER-PROTEIN] SYNTHASE III, CHLOROPLASTIC"/>
    <property type="match status" value="1"/>
</dbReference>
<dbReference type="NCBIfam" id="TIGR00747">
    <property type="entry name" value="fabH"/>
    <property type="match status" value="1"/>
</dbReference>
<evidence type="ECO:0000256" key="6">
    <source>
        <dbReference type="ARBA" id="ARBA00023098"/>
    </source>
</evidence>
<evidence type="ECO:0000256" key="2">
    <source>
        <dbReference type="ARBA" id="ARBA00008642"/>
    </source>
</evidence>
<dbReference type="GO" id="GO:0004315">
    <property type="term" value="F:3-oxoacyl-[acyl-carrier-protein] synthase activity"/>
    <property type="evidence" value="ECO:0007669"/>
    <property type="project" value="InterPro"/>
</dbReference>
<comment type="similarity">
    <text evidence="2">Belongs to the thiolase-like superfamily. FabH family.</text>
</comment>
<keyword evidence="6" id="KW-0443">Lipid metabolism</keyword>
<dbReference type="InterPro" id="IPR013747">
    <property type="entry name" value="ACP_syn_III_C"/>
</dbReference>
<dbReference type="HAMAP" id="MF_01815">
    <property type="entry name" value="FabH"/>
    <property type="match status" value="1"/>
</dbReference>
<evidence type="ECO:0000313" key="10">
    <source>
        <dbReference type="EMBL" id="MPM37645.1"/>
    </source>
</evidence>
<dbReference type="PANTHER" id="PTHR43091">
    <property type="entry name" value="3-OXOACYL-[ACYL-CARRIER-PROTEIN] SYNTHASE"/>
    <property type="match status" value="1"/>
</dbReference>
<evidence type="ECO:0000256" key="4">
    <source>
        <dbReference type="ARBA" id="ARBA00022679"/>
    </source>
</evidence>
<evidence type="ECO:0000259" key="8">
    <source>
        <dbReference type="Pfam" id="PF08541"/>
    </source>
</evidence>
<evidence type="ECO:0000256" key="7">
    <source>
        <dbReference type="ARBA" id="ARBA00023160"/>
    </source>
</evidence>
<name>A0A644Z9R9_9ZZZZ</name>
<dbReference type="Pfam" id="PF08545">
    <property type="entry name" value="ACP_syn_III"/>
    <property type="match status" value="1"/>
</dbReference>
<proteinExistence type="inferred from homology"/>
<evidence type="ECO:0000256" key="1">
    <source>
        <dbReference type="ARBA" id="ARBA00005189"/>
    </source>
</evidence>
<comment type="caution">
    <text evidence="10">The sequence shown here is derived from an EMBL/GenBank/DDBJ whole genome shotgun (WGS) entry which is preliminary data.</text>
</comment>
<dbReference type="SUPFAM" id="SSF53901">
    <property type="entry name" value="Thiolase-like"/>
    <property type="match status" value="1"/>
</dbReference>
<dbReference type="CDD" id="cd00830">
    <property type="entry name" value="KAS_III"/>
    <property type="match status" value="1"/>
</dbReference>
<dbReference type="AlphaFoldDB" id="A0A644Z9R9"/>
<evidence type="ECO:0000256" key="3">
    <source>
        <dbReference type="ARBA" id="ARBA00022516"/>
    </source>
</evidence>
<sequence length="435" mass="47342">MKKTLALLMSVIVSGAIFIQCKQAAVSTSSNIAEISSEENNISKAQQAAEEFVKEYFTYNPNTIGEVLDKASSYFLNPKDILDGKDFQVKIIKSKNEVSTYILSTLGSKIEENIKIDNKEYKSYVLNFKIDYILDGKPIYKEIKLRMVNKDETTSDLSTKAALNAIKCANLKPQDIDLIIVATATPDMVFPSTACLVQENIGAINAAAFDISVACSGFIYAMTIAKQFVENKTYKKVLVIGAETLSKVLDYEDRTTAILFGDGAGAVVIGEVLEGGILSTYLGSDGKGKDFLNIPAGGSKLPASKETVENRLHTIKMAGNDVYKFAVRIMSEASLKALEMADLNTDSIDYLIPHQANIRIIEASAKRLKLNMDKVYVNLDKYGNMSAASIPVALDEAFRKGKIHKGDNVVLVGFGGGLTWGSSVINWSIQGGNNE</sequence>
<organism evidence="10">
    <name type="scientific">bioreactor metagenome</name>
    <dbReference type="NCBI Taxonomy" id="1076179"/>
    <lineage>
        <taxon>unclassified sequences</taxon>
        <taxon>metagenomes</taxon>
        <taxon>ecological metagenomes</taxon>
    </lineage>
</organism>
<dbReference type="NCBIfam" id="NF006829">
    <property type="entry name" value="PRK09352.1"/>
    <property type="match status" value="1"/>
</dbReference>
<dbReference type="EMBL" id="VSSQ01008019">
    <property type="protein sequence ID" value="MPM37645.1"/>
    <property type="molecule type" value="Genomic_DNA"/>
</dbReference>
<gene>
    <name evidence="10" type="ORF">SDC9_84263</name>
</gene>
<evidence type="ECO:0000256" key="5">
    <source>
        <dbReference type="ARBA" id="ARBA00022832"/>
    </source>
</evidence>
<keyword evidence="4" id="KW-0808">Transferase</keyword>
<dbReference type="Gene3D" id="3.40.47.10">
    <property type="match status" value="1"/>
</dbReference>
<feature type="domain" description="Beta-ketoacyl-[acyl-carrier-protein] synthase III N-terminal" evidence="9">
    <location>
        <begin position="209"/>
        <end position="286"/>
    </location>
</feature>
<evidence type="ECO:0008006" key="11">
    <source>
        <dbReference type="Google" id="ProtNLM"/>
    </source>
</evidence>
<comment type="pathway">
    <text evidence="1">Lipid metabolism.</text>
</comment>